<comment type="caution">
    <text evidence="2">The sequence shown here is derived from an EMBL/GenBank/DDBJ whole genome shotgun (WGS) entry which is preliminary data.</text>
</comment>
<dbReference type="PANTHER" id="PTHR23171">
    <property type="entry name" value="GDOWN1"/>
    <property type="match status" value="1"/>
</dbReference>
<evidence type="ECO:0000313" key="2">
    <source>
        <dbReference type="EMBL" id="KAL1131893.1"/>
    </source>
</evidence>
<gene>
    <name evidence="2" type="ORF">AAG570_011504</name>
</gene>
<evidence type="ECO:0000313" key="3">
    <source>
        <dbReference type="Proteomes" id="UP001558652"/>
    </source>
</evidence>
<dbReference type="InterPro" id="IPR051375">
    <property type="entry name" value="Tuftelin_GRINL1A/MYZAP/CCD68"/>
</dbReference>
<accession>A0ABD0Z309</accession>
<feature type="region of interest" description="Disordered" evidence="1">
    <location>
        <begin position="288"/>
        <end position="310"/>
    </location>
</feature>
<organism evidence="2 3">
    <name type="scientific">Ranatra chinensis</name>
    <dbReference type="NCBI Taxonomy" id="642074"/>
    <lineage>
        <taxon>Eukaryota</taxon>
        <taxon>Metazoa</taxon>
        <taxon>Ecdysozoa</taxon>
        <taxon>Arthropoda</taxon>
        <taxon>Hexapoda</taxon>
        <taxon>Insecta</taxon>
        <taxon>Pterygota</taxon>
        <taxon>Neoptera</taxon>
        <taxon>Paraneoptera</taxon>
        <taxon>Hemiptera</taxon>
        <taxon>Heteroptera</taxon>
        <taxon>Panheteroptera</taxon>
        <taxon>Nepomorpha</taxon>
        <taxon>Nepidae</taxon>
        <taxon>Ranatrinae</taxon>
        <taxon>Ranatra</taxon>
    </lineage>
</organism>
<protein>
    <submittedName>
        <fullName evidence="2">Uncharacterized protein</fullName>
    </submittedName>
</protein>
<name>A0ABD0Z309_9HEMI</name>
<proteinExistence type="predicted"/>
<feature type="compositionally biased region" description="Acidic residues" evidence="1">
    <location>
        <begin position="296"/>
        <end position="308"/>
    </location>
</feature>
<dbReference type="AlphaFoldDB" id="A0ABD0Z309"/>
<sequence>MHMTDSFSLSFSNAFGNAPGKLPSNKSDYRLEDLSLLPMPVLLETLDRQNKLLSNRLFIARLPDNGSRIMKFKGRLEEELAIRKSKRDLCEVISGLTLNGKEISDSLEWEGKFESPEVTTSYKPTMKDVKNEIDSEKNLLEILATHSSTSQNKIQTRVLDEAESLIKPSDGDCEEKINNDPYVLNLCKKFDSIKTWERFLPHKTLVSTQKETCRIKPEKERELSAATPPSPKHSNVIAVSLEQSLDLQFQQSKRLKEIQIKHAAERLKDKSYLIGEKLPPIETLTVYRDSPAGSDSECEVGDECEPEDSGGVVFTITE</sequence>
<keyword evidence="3" id="KW-1185">Reference proteome</keyword>
<dbReference type="InterPro" id="IPR026213">
    <property type="entry name" value="GRINL1"/>
</dbReference>
<dbReference type="Proteomes" id="UP001558652">
    <property type="component" value="Unassembled WGS sequence"/>
</dbReference>
<evidence type="ECO:0000256" key="1">
    <source>
        <dbReference type="SAM" id="MobiDB-lite"/>
    </source>
</evidence>
<dbReference type="Pfam" id="PF15328">
    <property type="entry name" value="GCOM2"/>
    <property type="match status" value="1"/>
</dbReference>
<dbReference type="EMBL" id="JBFDAA010000006">
    <property type="protein sequence ID" value="KAL1131893.1"/>
    <property type="molecule type" value="Genomic_DNA"/>
</dbReference>
<reference evidence="2 3" key="1">
    <citation type="submission" date="2024-07" db="EMBL/GenBank/DDBJ databases">
        <title>Chromosome-level genome assembly of the water stick insect Ranatra chinensis (Heteroptera: Nepidae).</title>
        <authorList>
            <person name="Liu X."/>
        </authorList>
    </citation>
    <scope>NUCLEOTIDE SEQUENCE [LARGE SCALE GENOMIC DNA]</scope>
    <source>
        <strain evidence="2">Cailab_2021Rc</strain>
        <tissue evidence="2">Muscle</tissue>
    </source>
</reference>
<dbReference type="PANTHER" id="PTHR23171:SF13">
    <property type="entry name" value="DNA-DIRECTED RNA POLYMERASE II SUBUNIT GRINL1A"/>
    <property type="match status" value="1"/>
</dbReference>